<dbReference type="PANTHER" id="PTHR10039">
    <property type="entry name" value="AMELOGENIN"/>
    <property type="match status" value="1"/>
</dbReference>
<sequence length="1466" mass="166158">MSASAPSPLASSLEKTNGSKLSRLLIDGGTTVLRTIFDGYHPPAKLVLRAAQWDKLFPPGGAAPDSKTFDITLLFLLLTNICGLSPPLSGWHAKPSPGDNSLEANLARVKFFRNELYGHVSSTGIDTPTFSSLWKEISAALVALGLDQTEIDKLKEEKCGAEDYLDVLLEWAKSEEELKSHLADLRGSQSTTQRSIEDVRQTQLEDHKTLQDSKSVLGEMHQTQTKIQSTIQGAARSQDERFESLQTGLQEVKLAVGELNKGRNSGSQEDEVLRNLVKSEFKGDIEFHVQRFQEDTRGWVFSKVENWLDDRNSQNRVMVICGNAGMGKSVISAAVCKKMQVAGRLCGSHFIQHNNVRYRKPQLMLQSLACHMCHALPEFKLTLVEQLTRNTGKDLNDMGVEELFALLFKEPLSSVEDPGRNMLIVIDGLDESDYHDRNELLEVIVSHFCKLPMWIRFLVTSRPERNIAKTLRHLQPFHLEAEDEQNQNDIKRFIGKKLECIPEAENMNDIVGNLVEKSEGLMLYAHFLLLYIEENPSVLKQGDEKGNLPLGISAVYHRYFKRLESELMTELGIKEDSFLNFLSALAASREPLPIDFASRLLLSSTTAMANKRKLLKAINSVSSLLPVRGDRLHIFHKSIKDWLTDECCYGVHDFTVDEKEGHRILAELCAAEFEILVQRRVVKSLRVAQFNDKTMYTLQHGVRHMLEVDEDTRRDGIEDVVRKYVINQELVYAKLCVNSTVATEDIACVQKEESFSSLNTETRALLETLLSILRKNSQLLREFPHVFLQTVLNEGGSVLSLEANKLLSGKYPEISYMRCSSQNQQESVVEARFHCSSEVACFDISPDKGYMVCECSDATIQLWSLKTGIREWTKPVLVEKTYSRGGYCEIPSNVSDYRYRLKHPFSFYQSVVFHPNGEFVLPGKFTDVYTIDGEQTQLFNRSDCRFSVCKFIGEKKRMLSNCIDNSKCLVLWKVDTGEEISRIARAEDIVSFQCSADEKLLAISHSTGLICLIDLENEFAELSMWTSFSCGFMKFCHENLVLVAFYLADCSSGIRYFSVPSGEVIDHRNAIKLGFYLEYGYPVDSSGGNGHRSTIGFLDGDTPSIFSEAMRKINSFWEMGSLVQLNGEYALMSSPNLHFVSLINLRELSKFAFEPRAVYWEREIIFSIIGEIMYAVTWETDIEGCKMGKAQVAVWECSSMTIKREKQLLMDSFVPVKDGVVVLMRRRQCRVELWNVELTECKHHWNNLQEILRVISISKEQVACCGRGEVTVLSASGDLLSTITYGNTFRIYTRVWAVSTKYEMLSTTYITSLPDSGETRYLLRLSNSPSCWEIVLTSYSTIEDIFFSPKEDYCVIWGDCLVQVLYVASGELHRRFIEKHKIDKCKFITEKHLVICSKESHGSFLRLINVESGEHLTTLEIEEQPTCLGVCPCSLCIAVGLRKLDIKVIQVHLPETENNQQRKRSV</sequence>
<evidence type="ECO:0000256" key="1">
    <source>
        <dbReference type="ARBA" id="ARBA00022737"/>
    </source>
</evidence>
<dbReference type="InterPro" id="IPR041249">
    <property type="entry name" value="HEPN_DZIP3"/>
</dbReference>
<dbReference type="InterPro" id="IPR056884">
    <property type="entry name" value="NPHP3-like_N"/>
</dbReference>
<dbReference type="InterPro" id="IPR015943">
    <property type="entry name" value="WD40/YVTN_repeat-like_dom_sf"/>
</dbReference>
<dbReference type="Pfam" id="PF18738">
    <property type="entry name" value="HEPN_DZIP3"/>
    <property type="match status" value="1"/>
</dbReference>
<evidence type="ECO:0000259" key="2">
    <source>
        <dbReference type="PROSITE" id="PS50837"/>
    </source>
</evidence>
<dbReference type="PANTHER" id="PTHR10039:SF14">
    <property type="entry name" value="NACHT DOMAIN-CONTAINING PROTEIN"/>
    <property type="match status" value="1"/>
</dbReference>
<dbReference type="SUPFAM" id="SSF82171">
    <property type="entry name" value="DPP6 N-terminal domain-like"/>
    <property type="match status" value="1"/>
</dbReference>
<evidence type="ECO:0000313" key="3">
    <source>
        <dbReference type="EMBL" id="CAH3141242.1"/>
    </source>
</evidence>
<dbReference type="Gene3D" id="3.40.50.300">
    <property type="entry name" value="P-loop containing nucleotide triphosphate hydrolases"/>
    <property type="match status" value="1"/>
</dbReference>
<dbReference type="EMBL" id="CALNXJ010000035">
    <property type="protein sequence ID" value="CAH3141242.1"/>
    <property type="molecule type" value="Genomic_DNA"/>
</dbReference>
<proteinExistence type="predicted"/>
<protein>
    <recommendedName>
        <fullName evidence="2">NACHT domain-containing protein</fullName>
    </recommendedName>
</protein>
<reference evidence="3 4" key="1">
    <citation type="submission" date="2022-05" db="EMBL/GenBank/DDBJ databases">
        <authorList>
            <consortium name="Genoscope - CEA"/>
            <person name="William W."/>
        </authorList>
    </citation>
    <scope>NUCLEOTIDE SEQUENCE [LARGE SCALE GENOMIC DNA]</scope>
</reference>
<name>A0AAU9X9V7_9CNID</name>
<gene>
    <name evidence="3" type="ORF">PMEA_00019604</name>
</gene>
<evidence type="ECO:0000313" key="4">
    <source>
        <dbReference type="Proteomes" id="UP001159428"/>
    </source>
</evidence>
<keyword evidence="1" id="KW-0677">Repeat</keyword>
<organism evidence="3 4">
    <name type="scientific">Pocillopora meandrina</name>
    <dbReference type="NCBI Taxonomy" id="46732"/>
    <lineage>
        <taxon>Eukaryota</taxon>
        <taxon>Metazoa</taxon>
        <taxon>Cnidaria</taxon>
        <taxon>Anthozoa</taxon>
        <taxon>Hexacorallia</taxon>
        <taxon>Scleractinia</taxon>
        <taxon>Astrocoeniina</taxon>
        <taxon>Pocilloporidae</taxon>
        <taxon>Pocillopora</taxon>
    </lineage>
</organism>
<dbReference type="SUPFAM" id="SSF50969">
    <property type="entry name" value="YVTN repeat-like/Quinoprotein amine dehydrogenase"/>
    <property type="match status" value="1"/>
</dbReference>
<dbReference type="InterPro" id="IPR027417">
    <property type="entry name" value="P-loop_NTPase"/>
</dbReference>
<dbReference type="Pfam" id="PF24883">
    <property type="entry name" value="NPHP3_N"/>
    <property type="match status" value="1"/>
</dbReference>
<dbReference type="InterPro" id="IPR007111">
    <property type="entry name" value="NACHT_NTPase"/>
</dbReference>
<accession>A0AAU9X9V7</accession>
<keyword evidence="4" id="KW-1185">Reference proteome</keyword>
<dbReference type="PROSITE" id="PS50837">
    <property type="entry name" value="NACHT"/>
    <property type="match status" value="1"/>
</dbReference>
<dbReference type="Gene3D" id="2.130.10.10">
    <property type="entry name" value="YVTN repeat-like/Quinoprotein amine dehydrogenase"/>
    <property type="match status" value="1"/>
</dbReference>
<comment type="caution">
    <text evidence="3">The sequence shown here is derived from an EMBL/GenBank/DDBJ whole genome shotgun (WGS) entry which is preliminary data.</text>
</comment>
<dbReference type="Proteomes" id="UP001159428">
    <property type="component" value="Unassembled WGS sequence"/>
</dbReference>
<dbReference type="SUPFAM" id="SSF52540">
    <property type="entry name" value="P-loop containing nucleoside triphosphate hydrolases"/>
    <property type="match status" value="1"/>
</dbReference>
<feature type="domain" description="NACHT" evidence="2">
    <location>
        <begin position="316"/>
        <end position="463"/>
    </location>
</feature>
<dbReference type="InterPro" id="IPR011044">
    <property type="entry name" value="Quino_amine_DH_bsu"/>
</dbReference>